<evidence type="ECO:0000256" key="5">
    <source>
        <dbReference type="PROSITE-ProRule" id="PRU01240"/>
    </source>
</evidence>
<feature type="active site" description="Charge relay system" evidence="5">
    <location>
        <position position="592"/>
    </location>
</feature>
<dbReference type="Gene3D" id="3.40.50.200">
    <property type="entry name" value="Peptidase S8/S53 domain"/>
    <property type="match status" value="1"/>
</dbReference>
<dbReference type="PROSITE" id="PS00137">
    <property type="entry name" value="SUBTILASE_HIS"/>
    <property type="match status" value="1"/>
</dbReference>
<dbReference type="Proteomes" id="UP001596506">
    <property type="component" value="Unassembled WGS sequence"/>
</dbReference>
<dbReference type="PROSITE" id="PS51892">
    <property type="entry name" value="SUBTILASE"/>
    <property type="match status" value="1"/>
</dbReference>
<proteinExistence type="inferred from homology"/>
<dbReference type="InterPro" id="IPR022398">
    <property type="entry name" value="Peptidase_S8_His-AS"/>
</dbReference>
<protein>
    <submittedName>
        <fullName evidence="8">S8 family serine peptidase</fullName>
    </submittedName>
</protein>
<dbReference type="InterPro" id="IPR023828">
    <property type="entry name" value="Peptidase_S8_Ser-AS"/>
</dbReference>
<evidence type="ECO:0000256" key="1">
    <source>
        <dbReference type="ARBA" id="ARBA00011073"/>
    </source>
</evidence>
<feature type="active site" description="Charge relay system" evidence="5">
    <location>
        <position position="413"/>
    </location>
</feature>
<evidence type="ECO:0000256" key="3">
    <source>
        <dbReference type="ARBA" id="ARBA00022801"/>
    </source>
</evidence>
<accession>A0ABW2IRX3</accession>
<evidence type="ECO:0000313" key="9">
    <source>
        <dbReference type="Proteomes" id="UP001596506"/>
    </source>
</evidence>
<keyword evidence="2 5" id="KW-0645">Protease</keyword>
<feature type="active site" description="Charge relay system" evidence="5">
    <location>
        <position position="359"/>
    </location>
</feature>
<dbReference type="PRINTS" id="PR00723">
    <property type="entry name" value="SUBTILISIN"/>
</dbReference>
<evidence type="ECO:0000256" key="2">
    <source>
        <dbReference type="ARBA" id="ARBA00022670"/>
    </source>
</evidence>
<dbReference type="InterPro" id="IPR050131">
    <property type="entry name" value="Peptidase_S8_subtilisin-like"/>
</dbReference>
<dbReference type="InterPro" id="IPR000209">
    <property type="entry name" value="Peptidase_S8/S53_dom"/>
</dbReference>
<evidence type="ECO:0000313" key="8">
    <source>
        <dbReference type="EMBL" id="MFC7293734.1"/>
    </source>
</evidence>
<comment type="caution">
    <text evidence="8">The sequence shown here is derived from an EMBL/GenBank/DDBJ whole genome shotgun (WGS) entry which is preliminary data.</text>
</comment>
<feature type="domain" description="Peptidase S8/S53" evidence="7">
    <location>
        <begin position="350"/>
        <end position="614"/>
    </location>
</feature>
<feature type="compositionally biased region" description="Low complexity" evidence="6">
    <location>
        <begin position="393"/>
        <end position="406"/>
    </location>
</feature>
<evidence type="ECO:0000256" key="4">
    <source>
        <dbReference type="ARBA" id="ARBA00022825"/>
    </source>
</evidence>
<dbReference type="RefSeq" id="WP_157807787.1">
    <property type="nucleotide sequence ID" value="NZ_JBHTBD010000001.1"/>
</dbReference>
<dbReference type="InterPro" id="IPR015500">
    <property type="entry name" value="Peptidase_S8_subtilisin-rel"/>
</dbReference>
<gene>
    <name evidence="8" type="ORF">ACFQQA_03245</name>
</gene>
<dbReference type="EMBL" id="JBHTBD010000001">
    <property type="protein sequence ID" value="MFC7293734.1"/>
    <property type="molecule type" value="Genomic_DNA"/>
</dbReference>
<dbReference type="Pfam" id="PF00082">
    <property type="entry name" value="Peptidase_S8"/>
    <property type="match status" value="1"/>
</dbReference>
<comment type="similarity">
    <text evidence="1 5">Belongs to the peptidase S8 family.</text>
</comment>
<evidence type="ECO:0000259" key="7">
    <source>
        <dbReference type="Pfam" id="PF00082"/>
    </source>
</evidence>
<dbReference type="SUPFAM" id="SSF52743">
    <property type="entry name" value="Subtilisin-like"/>
    <property type="match status" value="1"/>
</dbReference>
<dbReference type="InterPro" id="IPR036852">
    <property type="entry name" value="Peptidase_S8/S53_dom_sf"/>
</dbReference>
<sequence>MGNVPLRNECRTLGSLKTDGGFIRMPANSQATALFRYSIVAGLLAALWGCGGSSGGAAEPANIALSGSIGIETGTRVDTDDAGTLVLSSSPFPGVQLLPQEFILAGYVSAVSGRYTGADGLPGNAFPEDPADTYSMTLRGGQGISLQPFSASRNPPPLTLSLFSGDRLVARDSTGSQAAPVRISLPDTEPTGTYTLKIEASGTEPMLYILSTSVTGSALAAGFQWPDHDFAESEAIVMFRQQAGQASVRSSALQMDVEPEMQLAPGVWLVKAPPQAARSSAVQTKASTLEWIRTLSKRPEVVSATPNYTMRTMAATPVDEPLYNNLTVGQQWHYELVNAPIAWQLANGGGAGVTVAVMDTGLYGEPGNWHSELDENVVDGRDFVSQAFDNDGDPGPDNNPADPGNAVGTSVYHGTHVAGTVAAAVNGVGGAGIAYGASLRPVRVLGEGGTGSSADLLAALNWVSGRSDGVAPHADIVNLSLGGLPFQQELLEAIDYGIRQGILYVAAAGNSASTSASYPAAYEKVFSVSAVDGAGVLASYSNYGDWIDLAAPGGDASRDGNADGRSDLVSSTSASLINGTLKETYIGLQGTSMAAPHVAGVFALMKSLNPGLDHDGFYRLLSGGDLTRQDCDRDPCLKTRELGWGLIDAGKSVLAASAGVVPNLLTSSPAIVSLSSEGPSSATVKLSVYGRSTDEVSIESVSVDVPWLRLDSVPALNDPGTEFTITLTLIPGELDAGVSERAPIVVDYRSDESRRLEIPVIGQRVTDLQARDAGRHFVLLVDPEPVGDLYTTIAQTSAVAENGRYPFTFVPDDGVEPKMLNEVPPGNYILVAGSDLDNDGLICHAGEACAEYPVAGLRQEITISPGKPVTGIEMTTSYARPEISAATPGILPRPGFRGYRLMPEPAGHGSGPAPKLMGAER</sequence>
<feature type="region of interest" description="Disordered" evidence="6">
    <location>
        <begin position="388"/>
        <end position="408"/>
    </location>
</feature>
<keyword evidence="3 5" id="KW-0378">Hydrolase</keyword>
<dbReference type="PIRSF" id="PIRSF037893">
    <property type="entry name" value="Subtilisin_rel_Maqu_2796"/>
    <property type="match status" value="1"/>
</dbReference>
<dbReference type="PANTHER" id="PTHR43806:SF11">
    <property type="entry name" value="CEREVISIN-RELATED"/>
    <property type="match status" value="1"/>
</dbReference>
<dbReference type="PROSITE" id="PS00138">
    <property type="entry name" value="SUBTILASE_SER"/>
    <property type="match status" value="1"/>
</dbReference>
<name>A0ABW2IRX3_9GAMM</name>
<dbReference type="PANTHER" id="PTHR43806">
    <property type="entry name" value="PEPTIDASE S8"/>
    <property type="match status" value="1"/>
</dbReference>
<keyword evidence="4 5" id="KW-0720">Serine protease</keyword>
<dbReference type="InterPro" id="IPR017309">
    <property type="entry name" value="Pept_S8A_subtilisin_proteobac"/>
</dbReference>
<reference evidence="9" key="1">
    <citation type="journal article" date="2019" name="Int. J. Syst. Evol. Microbiol.">
        <title>The Global Catalogue of Microorganisms (GCM) 10K type strain sequencing project: providing services to taxonomists for standard genome sequencing and annotation.</title>
        <authorList>
            <consortium name="The Broad Institute Genomics Platform"/>
            <consortium name="The Broad Institute Genome Sequencing Center for Infectious Disease"/>
            <person name="Wu L."/>
            <person name="Ma J."/>
        </authorList>
    </citation>
    <scope>NUCLEOTIDE SEQUENCE [LARGE SCALE GENOMIC DNA]</scope>
    <source>
        <strain evidence="9">CCUG 60559</strain>
    </source>
</reference>
<evidence type="ECO:0000256" key="6">
    <source>
        <dbReference type="SAM" id="MobiDB-lite"/>
    </source>
</evidence>
<organism evidence="8 9">
    <name type="scientific">Marinobacter aromaticivorans</name>
    <dbReference type="NCBI Taxonomy" id="1494078"/>
    <lineage>
        <taxon>Bacteria</taxon>
        <taxon>Pseudomonadati</taxon>
        <taxon>Pseudomonadota</taxon>
        <taxon>Gammaproteobacteria</taxon>
        <taxon>Pseudomonadales</taxon>
        <taxon>Marinobacteraceae</taxon>
        <taxon>Marinobacter</taxon>
    </lineage>
</organism>
<keyword evidence="9" id="KW-1185">Reference proteome</keyword>